<evidence type="ECO:0000256" key="1">
    <source>
        <dbReference type="ARBA" id="ARBA00007626"/>
    </source>
</evidence>
<reference evidence="6" key="1">
    <citation type="submission" date="2015-04" db="UniProtKB">
        <authorList>
            <consortium name="EnsemblPlants"/>
        </authorList>
    </citation>
    <scope>IDENTIFICATION</scope>
</reference>
<dbReference type="InterPro" id="IPR033443">
    <property type="entry name" value="PROP1-like_PPR_dom"/>
</dbReference>
<dbReference type="AlphaFoldDB" id="A0A0E0CVG2"/>
<keyword evidence="7" id="KW-1185">Reference proteome</keyword>
<keyword evidence="3" id="KW-0809">Transit peptide</keyword>
<keyword evidence="2" id="KW-0677">Repeat</keyword>
<proteinExistence type="inferred from homology"/>
<dbReference type="PROSITE" id="PS51375">
    <property type="entry name" value="PPR"/>
    <property type="match status" value="1"/>
</dbReference>
<dbReference type="Pfam" id="PF17177">
    <property type="entry name" value="PPR_long"/>
    <property type="match status" value="1"/>
</dbReference>
<dbReference type="STRING" id="40149.A0A0E0CVG2"/>
<accession>A0A0E0CVG2</accession>
<evidence type="ECO:0000256" key="2">
    <source>
        <dbReference type="ARBA" id="ARBA00022737"/>
    </source>
</evidence>
<evidence type="ECO:0000313" key="7">
    <source>
        <dbReference type="Proteomes" id="UP000008021"/>
    </source>
</evidence>
<evidence type="ECO:0000256" key="4">
    <source>
        <dbReference type="PROSITE-ProRule" id="PRU00708"/>
    </source>
</evidence>
<dbReference type="InterPro" id="IPR011990">
    <property type="entry name" value="TPR-like_helical_dom_sf"/>
</dbReference>
<dbReference type="eggNOG" id="KOG4197">
    <property type="taxonomic scope" value="Eukaryota"/>
</dbReference>
<protein>
    <recommendedName>
        <fullName evidence="5">PROP1-like PPR domain-containing protein</fullName>
    </recommendedName>
</protein>
<dbReference type="InterPro" id="IPR044179">
    <property type="entry name" value="PPR5-like"/>
</dbReference>
<feature type="repeat" description="PPR" evidence="4">
    <location>
        <begin position="243"/>
        <end position="277"/>
    </location>
</feature>
<dbReference type="EnsemblPlants" id="OMERI03G04210.1">
    <property type="protein sequence ID" value="OMERI03G04210.1"/>
    <property type="gene ID" value="OMERI03G04210"/>
</dbReference>
<reference evidence="6" key="2">
    <citation type="submission" date="2018-05" db="EMBL/GenBank/DDBJ databases">
        <title>OmerRS3 (Oryza meridionalis Reference Sequence Version 3).</title>
        <authorList>
            <person name="Zhang J."/>
            <person name="Kudrna D."/>
            <person name="Lee S."/>
            <person name="Talag J."/>
            <person name="Welchert J."/>
            <person name="Wing R.A."/>
        </authorList>
    </citation>
    <scope>NUCLEOTIDE SEQUENCE [LARGE SCALE GENOMIC DNA]</scope>
    <source>
        <strain evidence="6">cv. OR44</strain>
    </source>
</reference>
<organism evidence="6">
    <name type="scientific">Oryza meridionalis</name>
    <dbReference type="NCBI Taxonomy" id="40149"/>
    <lineage>
        <taxon>Eukaryota</taxon>
        <taxon>Viridiplantae</taxon>
        <taxon>Streptophyta</taxon>
        <taxon>Embryophyta</taxon>
        <taxon>Tracheophyta</taxon>
        <taxon>Spermatophyta</taxon>
        <taxon>Magnoliopsida</taxon>
        <taxon>Liliopsida</taxon>
        <taxon>Poales</taxon>
        <taxon>Poaceae</taxon>
        <taxon>BOP clade</taxon>
        <taxon>Oryzoideae</taxon>
        <taxon>Oryzeae</taxon>
        <taxon>Oryzinae</taxon>
        <taxon>Oryza</taxon>
    </lineage>
</organism>
<sequence length="451" mass="51098">MCNELIIVWPIIIGPYCVTLDERPIYIHAIHWRSRSYRRRSPMAIAAARRRLWRGLTTAAAASVGVEADTSALLARLVAEPEYRVKATMEEASGGSSAAAAFWEPLAAALLRASYPAKANLVLEWKLEKLIKEGIRDCEPYSVIIRFCRETKNAEFAMKVFEFVEELGIQLNTGIFNALINAFLSVGDLLAATTLYEAMEDIEDCKPNSATYDAFISAFSRLGSGHAMMSWYLASKDAGFTPSIKAFEYLITGFVKLDRLDDAEVVFEEMICFEIKPNFAILEAKLELLSRRKDPNRVKVFLELVSNGNQELSEATVERLTRLCLYEDKIGELDQLLSLVQGMHTSSLTKLHCGIIRFYANADRLSDMEHAIFRMLDNGMVFAHSEDVEAVICSYFRHKDFDRLDLFLNRIRSLYKLTRSTYDILISGYQRLNLHGRLDLAIKDMREAGFA</sequence>
<dbReference type="Proteomes" id="UP000008021">
    <property type="component" value="Chromosome 3"/>
</dbReference>
<dbReference type="InterPro" id="IPR002885">
    <property type="entry name" value="PPR_rpt"/>
</dbReference>
<feature type="domain" description="PROP1-like PPR" evidence="5">
    <location>
        <begin position="141"/>
        <end position="318"/>
    </location>
</feature>
<dbReference type="HOGENOM" id="CLU_056081_0_0_1"/>
<dbReference type="GO" id="GO:0003729">
    <property type="term" value="F:mRNA binding"/>
    <property type="evidence" value="ECO:0007669"/>
    <property type="project" value="InterPro"/>
</dbReference>
<evidence type="ECO:0000259" key="5">
    <source>
        <dbReference type="Pfam" id="PF17177"/>
    </source>
</evidence>
<comment type="similarity">
    <text evidence="1">Belongs to the PPR family. P subfamily.</text>
</comment>
<dbReference type="PANTHER" id="PTHR47874:SF4">
    <property type="entry name" value="EXPRESSED PROTEIN"/>
    <property type="match status" value="1"/>
</dbReference>
<dbReference type="NCBIfam" id="TIGR00756">
    <property type="entry name" value="PPR"/>
    <property type="match status" value="1"/>
</dbReference>
<evidence type="ECO:0000256" key="3">
    <source>
        <dbReference type="ARBA" id="ARBA00022946"/>
    </source>
</evidence>
<name>A0A0E0CVG2_9ORYZ</name>
<evidence type="ECO:0000313" key="6">
    <source>
        <dbReference type="EnsemblPlants" id="OMERI03G04210.1"/>
    </source>
</evidence>
<dbReference type="Gramene" id="OMERI03G04210.1">
    <property type="protein sequence ID" value="OMERI03G04210.1"/>
    <property type="gene ID" value="OMERI03G04210"/>
</dbReference>
<dbReference type="Gene3D" id="1.25.40.10">
    <property type="entry name" value="Tetratricopeptide repeat domain"/>
    <property type="match status" value="1"/>
</dbReference>
<dbReference type="PANTHER" id="PTHR47874">
    <property type="entry name" value="EXPRESSED PROTEIN"/>
    <property type="match status" value="1"/>
</dbReference>